<feature type="domain" description="GS catalytic" evidence="11">
    <location>
        <begin position="106"/>
        <end position="477"/>
    </location>
</feature>
<dbReference type="PANTHER" id="PTHR43407:SF1">
    <property type="entry name" value="LENGSIN"/>
    <property type="match status" value="1"/>
</dbReference>
<dbReference type="SUPFAM" id="SSF55931">
    <property type="entry name" value="Glutamine synthetase/guanido kinase"/>
    <property type="match status" value="1"/>
</dbReference>
<evidence type="ECO:0000256" key="8">
    <source>
        <dbReference type="PROSITE-ProRule" id="PRU01330"/>
    </source>
</evidence>
<feature type="binding site" evidence="5">
    <location>
        <position position="324"/>
    </location>
    <ligand>
        <name>L-glutamate</name>
        <dbReference type="ChEBI" id="CHEBI:29985"/>
    </ligand>
</feature>
<reference evidence="12 13" key="1">
    <citation type="submission" date="2018-09" db="EMBL/GenBank/DDBJ databases">
        <title>Discovery and Ecogenomic Context for Candidatus Cryosericales, a Global Caldiserica Order Active in Thawing Permafrost.</title>
        <authorList>
            <person name="Martinez M.A."/>
            <person name="Woodcroft B.J."/>
            <person name="Ignacio Espinoza J.C."/>
            <person name="Zayed A."/>
            <person name="Singleton C.M."/>
            <person name="Boyd J."/>
            <person name="Li Y.-F."/>
            <person name="Purvine S."/>
            <person name="Maughan H."/>
            <person name="Hodgkins S.B."/>
            <person name="Anderson D."/>
            <person name="Sederholm M."/>
            <person name="Temperton B."/>
            <person name="Saleska S.R."/>
            <person name="Tyson G.W."/>
            <person name="Rich V.I."/>
        </authorList>
    </citation>
    <scope>NUCLEOTIDE SEQUENCE [LARGE SCALE GENOMIC DNA]</scope>
    <source>
        <strain evidence="12 13">SMC7</strain>
    </source>
</reference>
<evidence type="ECO:0000313" key="12">
    <source>
        <dbReference type="EMBL" id="RIE05749.1"/>
    </source>
</evidence>
<comment type="cofactor">
    <cofactor evidence="7">
        <name>Mg(2+)</name>
        <dbReference type="ChEBI" id="CHEBI:18420"/>
    </cofactor>
    <text evidence="7">Binds 2 Mg(2+) ions per subunit.</text>
</comment>
<keyword evidence="7" id="KW-0460">Magnesium</keyword>
<dbReference type="OrthoDB" id="9807095at2"/>
<feature type="binding site" evidence="5">
    <location>
        <position position="363"/>
    </location>
    <ligand>
        <name>L-glutamate</name>
        <dbReference type="ChEBI" id="CHEBI:29985"/>
    </ligand>
</feature>
<keyword evidence="13" id="KW-1185">Reference proteome</keyword>
<protein>
    <submittedName>
        <fullName evidence="12">Type I glutamate--ammonia ligase</fullName>
        <ecNumber evidence="12">6.3.1.2</ecNumber>
    </submittedName>
</protein>
<dbReference type="Proteomes" id="UP000266328">
    <property type="component" value="Unassembled WGS sequence"/>
</dbReference>
<evidence type="ECO:0000256" key="5">
    <source>
        <dbReference type="PIRSR" id="PIRSR604809-1"/>
    </source>
</evidence>
<organism evidence="12 13">
    <name type="scientific">Candidatus Cryosericum terrychapinii</name>
    <dbReference type="NCBI Taxonomy" id="2290919"/>
    <lineage>
        <taxon>Bacteria</taxon>
        <taxon>Pseudomonadati</taxon>
        <taxon>Caldisericota/Cryosericota group</taxon>
        <taxon>Candidatus Cryosericota</taxon>
        <taxon>Candidatus Cryosericia</taxon>
        <taxon>Candidatus Cryosericales</taxon>
        <taxon>Candidatus Cryosericaceae</taxon>
        <taxon>Candidatus Cryosericum</taxon>
    </lineage>
</organism>
<sequence length="477" mass="53292">MKTLQKFLNYAREHEIAQVDLKFTDLFGGLHHVTVPLSRVDERFLTQGVAFDGSSIPGFASVERSDMLLRLDRSTAFVDPFAKVPTVAVFCDILEPHTHRRFALDPRFIAEQAEALLKSKGYADTAWFAPEFEFYVFQNVDFKSSETTCFFSIESAETGSTVSLDNSQLQGYAIRHGRGYHAEQPLDRLFDYRSTLVQMLENVGVTVRYHHHEAGEAGQIELEVMPCTPRAMGDASQKIKYFAKNLARQMGMTATFMPKPIAGQAGTGMHFHQYLTKKGQPTFYQKGGEPYDLSPLAVHYIGGILSNASALLGITNPSTISYKRLVPGFEAPIRAFFSLGNRTAAVRIPIYADTAAEKRIEFRPPDATTNVYLAISAMLLAGLDGIEKETDPTALHLGPYTGDIEKLPEKIVRRIPVLPTSLSEAFAALRRGSDFLTRDGVFPPAFVEAFCSYKEKNEAEALRRLPHPKEFELYYDC</sequence>
<feature type="domain" description="GS beta-grasp" evidence="10">
    <location>
        <begin position="14"/>
        <end position="98"/>
    </location>
</feature>
<dbReference type="GO" id="GO:0005737">
    <property type="term" value="C:cytoplasm"/>
    <property type="evidence" value="ECO:0007669"/>
    <property type="project" value="TreeGrafter"/>
</dbReference>
<dbReference type="AlphaFoldDB" id="A0A398CWW7"/>
<feature type="binding site" evidence="7">
    <location>
        <position position="213"/>
    </location>
    <ligand>
        <name>Mg(2+)</name>
        <dbReference type="ChEBI" id="CHEBI:18420"/>
        <label>1</label>
    </ligand>
</feature>
<proteinExistence type="inferred from homology"/>
<keyword evidence="3 6" id="KW-0547">Nucleotide-binding</keyword>
<feature type="binding site" evidence="7">
    <location>
        <position position="221"/>
    </location>
    <ligand>
        <name>Mg(2+)</name>
        <dbReference type="ChEBI" id="CHEBI:18420"/>
        <label>1</label>
    </ligand>
</feature>
<dbReference type="NCBIfam" id="TIGR00653">
    <property type="entry name" value="GlnA"/>
    <property type="match status" value="1"/>
</dbReference>
<name>A0A398CWW7_9BACT</name>
<evidence type="ECO:0000256" key="7">
    <source>
        <dbReference type="PIRSR" id="PIRSR604809-3"/>
    </source>
</evidence>
<dbReference type="GO" id="GO:0006542">
    <property type="term" value="P:glutamine biosynthetic process"/>
    <property type="evidence" value="ECO:0007669"/>
    <property type="project" value="InterPro"/>
</dbReference>
<feature type="binding site" evidence="7">
    <location>
        <position position="361"/>
    </location>
    <ligand>
        <name>Mg(2+)</name>
        <dbReference type="ChEBI" id="CHEBI:18420"/>
        <label>1</label>
    </ligand>
</feature>
<dbReference type="GO" id="GO:0046872">
    <property type="term" value="F:metal ion binding"/>
    <property type="evidence" value="ECO:0007669"/>
    <property type="project" value="UniProtKB-KW"/>
</dbReference>
<accession>A0A398CWW7</accession>
<evidence type="ECO:0000256" key="2">
    <source>
        <dbReference type="ARBA" id="ARBA00022598"/>
    </source>
</evidence>
<feature type="binding site" evidence="5">
    <location>
        <position position="342"/>
    </location>
    <ligand>
        <name>L-glutamate</name>
        <dbReference type="ChEBI" id="CHEBI:29985"/>
    </ligand>
</feature>
<dbReference type="InterPro" id="IPR014746">
    <property type="entry name" value="Gln_synth/guanido_kin_cat_dom"/>
</dbReference>
<dbReference type="Pfam" id="PF00120">
    <property type="entry name" value="Gln-synt_C"/>
    <property type="match status" value="1"/>
</dbReference>
<evidence type="ECO:0000259" key="11">
    <source>
        <dbReference type="PROSITE" id="PS51987"/>
    </source>
</evidence>
<dbReference type="InterPro" id="IPR008146">
    <property type="entry name" value="Gln_synth_cat_dom"/>
</dbReference>
<dbReference type="SUPFAM" id="SSF54368">
    <property type="entry name" value="Glutamine synthetase, N-terminal domain"/>
    <property type="match status" value="1"/>
</dbReference>
<dbReference type="Gene3D" id="3.10.20.70">
    <property type="entry name" value="Glutamine synthetase, N-terminal domain"/>
    <property type="match status" value="1"/>
</dbReference>
<dbReference type="Gene3D" id="3.30.590.10">
    <property type="entry name" value="Glutamine synthetase/guanido kinase, catalytic domain"/>
    <property type="match status" value="1"/>
</dbReference>
<evidence type="ECO:0000256" key="3">
    <source>
        <dbReference type="ARBA" id="ARBA00022741"/>
    </source>
</evidence>
<evidence type="ECO:0000256" key="9">
    <source>
        <dbReference type="RuleBase" id="RU000384"/>
    </source>
</evidence>
<dbReference type="GO" id="GO:0004356">
    <property type="term" value="F:glutamine synthetase activity"/>
    <property type="evidence" value="ECO:0007669"/>
    <property type="project" value="UniProtKB-EC"/>
</dbReference>
<dbReference type="InterPro" id="IPR008147">
    <property type="entry name" value="Gln_synt_N"/>
</dbReference>
<dbReference type="EMBL" id="QXIS01000033">
    <property type="protein sequence ID" value="RIE05749.1"/>
    <property type="molecule type" value="Genomic_DNA"/>
</dbReference>
<dbReference type="PROSITE" id="PS51987">
    <property type="entry name" value="GS_CATALYTIC"/>
    <property type="match status" value="1"/>
</dbReference>
<evidence type="ECO:0000256" key="1">
    <source>
        <dbReference type="ARBA" id="ARBA00009897"/>
    </source>
</evidence>
<feature type="binding site" evidence="7">
    <location>
        <position position="133"/>
    </location>
    <ligand>
        <name>Mg(2+)</name>
        <dbReference type="ChEBI" id="CHEBI:18420"/>
        <label>1</label>
    </ligand>
</feature>
<dbReference type="EC" id="6.3.1.2" evidence="12"/>
<dbReference type="GO" id="GO:0016020">
    <property type="term" value="C:membrane"/>
    <property type="evidence" value="ECO:0007669"/>
    <property type="project" value="TreeGrafter"/>
</dbReference>
<dbReference type="GO" id="GO:0019740">
    <property type="term" value="P:nitrogen utilization"/>
    <property type="evidence" value="ECO:0007669"/>
    <property type="project" value="TreeGrafter"/>
</dbReference>
<dbReference type="PROSITE" id="PS51986">
    <property type="entry name" value="GS_BETA_GRASP"/>
    <property type="match status" value="1"/>
</dbReference>
<dbReference type="SMART" id="SM01230">
    <property type="entry name" value="Gln-synt_C"/>
    <property type="match status" value="1"/>
</dbReference>
<feature type="binding site" evidence="7">
    <location>
        <position position="131"/>
    </location>
    <ligand>
        <name>Mg(2+)</name>
        <dbReference type="ChEBI" id="CHEBI:18420"/>
        <label>1</label>
    </ligand>
</feature>
<keyword evidence="7" id="KW-0479">Metal-binding</keyword>
<evidence type="ECO:0000313" key="13">
    <source>
        <dbReference type="Proteomes" id="UP000266328"/>
    </source>
</evidence>
<feature type="binding site" evidence="7">
    <location>
        <position position="270"/>
    </location>
    <ligand>
        <name>Mg(2+)</name>
        <dbReference type="ChEBI" id="CHEBI:18420"/>
        <label>1</label>
    </ligand>
</feature>
<gene>
    <name evidence="12" type="primary">glnA</name>
    <name evidence="12" type="ORF">SMC7_06250</name>
</gene>
<evidence type="ECO:0000256" key="4">
    <source>
        <dbReference type="ARBA" id="ARBA00022840"/>
    </source>
</evidence>
<keyword evidence="2 12" id="KW-0436">Ligase</keyword>
<comment type="similarity">
    <text evidence="1 8 9">Belongs to the glutamine synthetase family.</text>
</comment>
<dbReference type="RefSeq" id="WP_119089493.1">
    <property type="nucleotide sequence ID" value="NZ_QXIS01000033.1"/>
</dbReference>
<dbReference type="InterPro" id="IPR036651">
    <property type="entry name" value="Gln_synt_N_sf"/>
</dbReference>
<feature type="binding site" evidence="6">
    <location>
        <position position="342"/>
    </location>
    <ligand>
        <name>ATP</name>
        <dbReference type="ChEBI" id="CHEBI:30616"/>
    </ligand>
</feature>
<evidence type="ECO:0000256" key="6">
    <source>
        <dbReference type="PIRSR" id="PIRSR604809-2"/>
    </source>
</evidence>
<keyword evidence="4 6" id="KW-0067">ATP-binding</keyword>
<dbReference type="PANTHER" id="PTHR43407">
    <property type="entry name" value="GLUTAMINE SYNTHETASE"/>
    <property type="match status" value="1"/>
</dbReference>
<dbReference type="InterPro" id="IPR004809">
    <property type="entry name" value="Gln_synth_I"/>
</dbReference>
<dbReference type="Pfam" id="PF03951">
    <property type="entry name" value="Gln-synt_N"/>
    <property type="match status" value="1"/>
</dbReference>
<dbReference type="GO" id="GO:0005524">
    <property type="term" value="F:ATP binding"/>
    <property type="evidence" value="ECO:0007669"/>
    <property type="project" value="UniProtKB-KW"/>
</dbReference>
<comment type="caution">
    <text evidence="12">The sequence shown here is derived from an EMBL/GenBank/DDBJ whole genome shotgun (WGS) entry which is preliminary data.</text>
</comment>
<feature type="binding site" evidence="5">
    <location>
        <position position="330"/>
    </location>
    <ligand>
        <name>L-glutamate</name>
        <dbReference type="ChEBI" id="CHEBI:29985"/>
    </ligand>
</feature>
<evidence type="ECO:0000259" key="10">
    <source>
        <dbReference type="PROSITE" id="PS51986"/>
    </source>
</evidence>